<name>A0AAW0DCE3_9AGAR</name>
<comment type="caution">
    <text evidence="1">The sequence shown here is derived from an EMBL/GenBank/DDBJ whole genome shotgun (WGS) entry which is preliminary data.</text>
</comment>
<dbReference type="AlphaFoldDB" id="A0AAW0DCE3"/>
<dbReference type="GO" id="GO:0006044">
    <property type="term" value="P:N-acetylglucosamine metabolic process"/>
    <property type="evidence" value="ECO:0007669"/>
    <property type="project" value="TreeGrafter"/>
</dbReference>
<sequence>MGETPLTLTVATVPLGTGPPTREELLVHYPAKFTWNELKAFVNSGDLGLLKRDRRLQQRYDLWLAGIKEKYGSTANYLMTCRLQWGKPDTLSLLGSAIQDSGISTPGVFEKASTGILKDLPPLPADAPPYFSKSTPAEYLSIIQNDWPYSVPPEVEHTLVWTRIPIFHASLIPDAIRARVELDGLWGFTGSDEPPPSPSELSACLPALAEWGVTLDQMITSEKGTKEEDELVRLAGVPVHDFVRSRWKEEEWETAWFVNPPRLQSVPGLAHVHVFARHK</sequence>
<dbReference type="PANTHER" id="PTHR35020:SF2">
    <property type="entry name" value="N-ACETYLGLUCOSAMINE-INDUCED PROTEIN 1"/>
    <property type="match status" value="1"/>
</dbReference>
<reference evidence="1 2" key="1">
    <citation type="journal article" date="2024" name="J Genomics">
        <title>Draft genome sequencing and assembly of Favolaschia claudopus CIRM-BRFM 2984 isolated from oak limbs.</title>
        <authorList>
            <person name="Navarro D."/>
            <person name="Drula E."/>
            <person name="Chaduli D."/>
            <person name="Cazenave R."/>
            <person name="Ahrendt S."/>
            <person name="Wang J."/>
            <person name="Lipzen A."/>
            <person name="Daum C."/>
            <person name="Barry K."/>
            <person name="Grigoriev I.V."/>
            <person name="Favel A."/>
            <person name="Rosso M.N."/>
            <person name="Martin F."/>
        </authorList>
    </citation>
    <scope>NUCLEOTIDE SEQUENCE [LARGE SCALE GENOMIC DNA]</scope>
    <source>
        <strain evidence="1 2">CIRM-BRFM 2984</strain>
    </source>
</reference>
<keyword evidence="2" id="KW-1185">Reference proteome</keyword>
<evidence type="ECO:0000313" key="1">
    <source>
        <dbReference type="EMBL" id="KAK7048654.1"/>
    </source>
</evidence>
<gene>
    <name evidence="1" type="ORF">R3P38DRAFT_2870686</name>
</gene>
<protein>
    <submittedName>
        <fullName evidence="1">Uncharacterized protein</fullName>
    </submittedName>
</protein>
<dbReference type="PANTHER" id="PTHR35020">
    <property type="entry name" value="N-ACETYLGLUCOSAMINE-INDUCED PROTEIN 1"/>
    <property type="match status" value="1"/>
</dbReference>
<accession>A0AAW0DCE3</accession>
<organism evidence="1 2">
    <name type="scientific">Favolaschia claudopus</name>
    <dbReference type="NCBI Taxonomy" id="2862362"/>
    <lineage>
        <taxon>Eukaryota</taxon>
        <taxon>Fungi</taxon>
        <taxon>Dikarya</taxon>
        <taxon>Basidiomycota</taxon>
        <taxon>Agaricomycotina</taxon>
        <taxon>Agaricomycetes</taxon>
        <taxon>Agaricomycetidae</taxon>
        <taxon>Agaricales</taxon>
        <taxon>Marasmiineae</taxon>
        <taxon>Mycenaceae</taxon>
        <taxon>Favolaschia</taxon>
    </lineage>
</organism>
<evidence type="ECO:0000313" key="2">
    <source>
        <dbReference type="Proteomes" id="UP001362999"/>
    </source>
</evidence>
<dbReference type="GO" id="GO:0005737">
    <property type="term" value="C:cytoplasm"/>
    <property type="evidence" value="ECO:0007669"/>
    <property type="project" value="TreeGrafter"/>
</dbReference>
<proteinExistence type="predicted"/>
<dbReference type="Proteomes" id="UP001362999">
    <property type="component" value="Unassembled WGS sequence"/>
</dbReference>
<dbReference type="InterPro" id="IPR022036">
    <property type="entry name" value="DUF3605"/>
</dbReference>
<dbReference type="EMBL" id="JAWWNJ010000009">
    <property type="protein sequence ID" value="KAK7048654.1"/>
    <property type="molecule type" value="Genomic_DNA"/>
</dbReference>
<dbReference type="Pfam" id="PF12239">
    <property type="entry name" value="DUF3605"/>
    <property type="match status" value="1"/>
</dbReference>